<proteinExistence type="predicted"/>
<dbReference type="InParanoid" id="A0A0C3NEK0"/>
<sequence>MVQLEQHQLPKFAVRSLLAFILVTYTKPPPLKPEPGMHEFRDELKQIQISMTATYQRSPTPPDTGPITAPHDGTLTFCDPKPSAHFAQSGKIGGSDCLTSARSSLSCRCHLWGYVVVLEIYVIDAVAALHHSPSSSLFPSPAASQFPSILHFVPRRIGEYTVFTCSRSRCRVGIEFEFTFVLLHDLEVPLQVPVVRHPRCRRTRLEEAVAVGKTVKMYRDGYMRSCRYDRESVSCSPVAVRFGC</sequence>
<evidence type="ECO:0000313" key="1">
    <source>
        <dbReference type="EMBL" id="KIN93928.1"/>
    </source>
</evidence>
<accession>A0A0C3NEK0</accession>
<reference evidence="2" key="2">
    <citation type="submission" date="2015-01" db="EMBL/GenBank/DDBJ databases">
        <title>Evolutionary Origins and Diversification of the Mycorrhizal Mutualists.</title>
        <authorList>
            <consortium name="DOE Joint Genome Institute"/>
            <consortium name="Mycorrhizal Genomics Consortium"/>
            <person name="Kohler A."/>
            <person name="Kuo A."/>
            <person name="Nagy L.G."/>
            <person name="Floudas D."/>
            <person name="Copeland A."/>
            <person name="Barry K.W."/>
            <person name="Cichocki N."/>
            <person name="Veneault-Fourrey C."/>
            <person name="LaButti K."/>
            <person name="Lindquist E.A."/>
            <person name="Lipzen A."/>
            <person name="Lundell T."/>
            <person name="Morin E."/>
            <person name="Murat C."/>
            <person name="Riley R."/>
            <person name="Ohm R."/>
            <person name="Sun H."/>
            <person name="Tunlid A."/>
            <person name="Henrissat B."/>
            <person name="Grigoriev I.V."/>
            <person name="Hibbett D.S."/>
            <person name="Martin F."/>
        </authorList>
    </citation>
    <scope>NUCLEOTIDE SEQUENCE [LARGE SCALE GENOMIC DNA]</scope>
    <source>
        <strain evidence="2">Marx 270</strain>
    </source>
</reference>
<keyword evidence="2" id="KW-1185">Reference proteome</keyword>
<reference evidence="1 2" key="1">
    <citation type="submission" date="2014-04" db="EMBL/GenBank/DDBJ databases">
        <authorList>
            <consortium name="DOE Joint Genome Institute"/>
            <person name="Kuo A."/>
            <person name="Kohler A."/>
            <person name="Costa M.D."/>
            <person name="Nagy L.G."/>
            <person name="Floudas D."/>
            <person name="Copeland A."/>
            <person name="Barry K.W."/>
            <person name="Cichocki N."/>
            <person name="Veneault-Fourrey C."/>
            <person name="LaButti K."/>
            <person name="Lindquist E.A."/>
            <person name="Lipzen A."/>
            <person name="Lundell T."/>
            <person name="Morin E."/>
            <person name="Murat C."/>
            <person name="Sun H."/>
            <person name="Tunlid A."/>
            <person name="Henrissat B."/>
            <person name="Grigoriev I.V."/>
            <person name="Hibbett D.S."/>
            <person name="Martin F."/>
            <person name="Nordberg H.P."/>
            <person name="Cantor M.N."/>
            <person name="Hua S.X."/>
        </authorList>
    </citation>
    <scope>NUCLEOTIDE SEQUENCE [LARGE SCALE GENOMIC DNA]</scope>
    <source>
        <strain evidence="1 2">Marx 270</strain>
    </source>
</reference>
<dbReference type="HOGENOM" id="CLU_1138403_0_0_1"/>
<evidence type="ECO:0000313" key="2">
    <source>
        <dbReference type="Proteomes" id="UP000054217"/>
    </source>
</evidence>
<organism evidence="1 2">
    <name type="scientific">Pisolithus tinctorius Marx 270</name>
    <dbReference type="NCBI Taxonomy" id="870435"/>
    <lineage>
        <taxon>Eukaryota</taxon>
        <taxon>Fungi</taxon>
        <taxon>Dikarya</taxon>
        <taxon>Basidiomycota</taxon>
        <taxon>Agaricomycotina</taxon>
        <taxon>Agaricomycetes</taxon>
        <taxon>Agaricomycetidae</taxon>
        <taxon>Boletales</taxon>
        <taxon>Sclerodermatineae</taxon>
        <taxon>Pisolithaceae</taxon>
        <taxon>Pisolithus</taxon>
    </lineage>
</organism>
<dbReference type="EMBL" id="KN832124">
    <property type="protein sequence ID" value="KIN93928.1"/>
    <property type="molecule type" value="Genomic_DNA"/>
</dbReference>
<dbReference type="AlphaFoldDB" id="A0A0C3NEK0"/>
<protein>
    <submittedName>
        <fullName evidence="1">Uncharacterized protein</fullName>
    </submittedName>
</protein>
<name>A0A0C3NEK0_PISTI</name>
<dbReference type="Proteomes" id="UP000054217">
    <property type="component" value="Unassembled WGS sequence"/>
</dbReference>
<gene>
    <name evidence="1" type="ORF">M404DRAFT_1008658</name>
</gene>